<keyword evidence="3" id="KW-1185">Reference proteome</keyword>
<feature type="region of interest" description="Disordered" evidence="1">
    <location>
        <begin position="1"/>
        <end position="57"/>
    </location>
</feature>
<reference evidence="2 3" key="1">
    <citation type="submission" date="2024-07" db="EMBL/GenBank/DDBJ databases">
        <title>Chromosome-level genome assembly of the water stick insect Ranatra chinensis (Heteroptera: Nepidae).</title>
        <authorList>
            <person name="Liu X."/>
        </authorList>
    </citation>
    <scope>NUCLEOTIDE SEQUENCE [LARGE SCALE GENOMIC DNA]</scope>
    <source>
        <strain evidence="2">Cailab_2021Rc</strain>
        <tissue evidence="2">Muscle</tissue>
    </source>
</reference>
<evidence type="ECO:0000256" key="1">
    <source>
        <dbReference type="SAM" id="MobiDB-lite"/>
    </source>
</evidence>
<accession>A0ABD0XWR4</accession>
<feature type="region of interest" description="Disordered" evidence="1">
    <location>
        <begin position="192"/>
        <end position="212"/>
    </location>
</feature>
<proteinExistence type="predicted"/>
<dbReference type="AlphaFoldDB" id="A0ABD0XWR4"/>
<evidence type="ECO:0000313" key="2">
    <source>
        <dbReference type="EMBL" id="KAL1115598.1"/>
    </source>
</evidence>
<sequence>MLREASGRTGFPVPAPRKLKPRPPPPPPRPPSGGGRSFINGGDTGAPGSDSNNIYVPNINKRNLPGVDSRDCSGSEGRFLSFLNCSSDSIDNNCILLDMAQDEEEIDEVSLKIILDEFEAEVVACCRRRVLETGVRWGGTDLRMFDYLQGMLVEDSERTDFSLHRAVFRAPLDEPTKSRVSRLVRYFEGNPAQNLPQLSRKPSTEDEDSQPKRADMKAWILREVLQNGINKQSDSKISGTLHDPRVNNRVEPSEASRPHPVDHPSLQVDCPEDPGEFGVQEEPPMTDTQWKIFKEVENVRKLESRKRVREKKVAPRRLPITTAQQRVFEEVEGLRRSQAEHPGTTSRILGENLRKDGGDPVPMSRAISNDLRGTRLLESRVVHRTESTAGVIRRTPEKQVTTIEWAQFTNRTDISVYGRCKNSVEVILPPPVGFRDCDGHHLPPPAIIVTSSSEENINCPRGQGANADLLRPQIITSMKSCARLAKAGAAVIAVV</sequence>
<dbReference type="Proteomes" id="UP001558652">
    <property type="component" value="Unassembled WGS sequence"/>
</dbReference>
<comment type="caution">
    <text evidence="2">The sequence shown here is derived from an EMBL/GenBank/DDBJ whole genome shotgun (WGS) entry which is preliminary data.</text>
</comment>
<feature type="region of interest" description="Disordered" evidence="1">
    <location>
        <begin position="231"/>
        <end position="267"/>
    </location>
</feature>
<feature type="compositionally biased region" description="Polar residues" evidence="1">
    <location>
        <begin position="192"/>
        <end position="201"/>
    </location>
</feature>
<gene>
    <name evidence="2" type="ORF">AAG570_005888</name>
</gene>
<feature type="compositionally biased region" description="Basic and acidic residues" evidence="1">
    <location>
        <begin position="242"/>
        <end position="262"/>
    </location>
</feature>
<protein>
    <submittedName>
        <fullName evidence="2">Uncharacterized protein</fullName>
    </submittedName>
</protein>
<organism evidence="2 3">
    <name type="scientific">Ranatra chinensis</name>
    <dbReference type="NCBI Taxonomy" id="642074"/>
    <lineage>
        <taxon>Eukaryota</taxon>
        <taxon>Metazoa</taxon>
        <taxon>Ecdysozoa</taxon>
        <taxon>Arthropoda</taxon>
        <taxon>Hexapoda</taxon>
        <taxon>Insecta</taxon>
        <taxon>Pterygota</taxon>
        <taxon>Neoptera</taxon>
        <taxon>Paraneoptera</taxon>
        <taxon>Hemiptera</taxon>
        <taxon>Heteroptera</taxon>
        <taxon>Panheteroptera</taxon>
        <taxon>Nepomorpha</taxon>
        <taxon>Nepidae</taxon>
        <taxon>Ranatrinae</taxon>
        <taxon>Ranatra</taxon>
    </lineage>
</organism>
<feature type="compositionally biased region" description="Pro residues" evidence="1">
    <location>
        <begin position="22"/>
        <end position="31"/>
    </location>
</feature>
<name>A0ABD0XWR4_9HEMI</name>
<dbReference type="EMBL" id="JBFDAA010000019">
    <property type="protein sequence ID" value="KAL1115598.1"/>
    <property type="molecule type" value="Genomic_DNA"/>
</dbReference>
<evidence type="ECO:0000313" key="3">
    <source>
        <dbReference type="Proteomes" id="UP001558652"/>
    </source>
</evidence>